<accession>A0ABV7C1L6</accession>
<feature type="transmembrane region" description="Helical" evidence="1">
    <location>
        <begin position="42"/>
        <end position="59"/>
    </location>
</feature>
<sequence length="60" mass="6405">MTRPGLAISPQDRDEDRGLWNAWHVGCLTLSASLGWFIGDKLIAGASWVVVTLLVAAGVL</sequence>
<keyword evidence="1" id="KW-0812">Transmembrane</keyword>
<dbReference type="RefSeq" id="WP_216839211.1">
    <property type="nucleotide sequence ID" value="NZ_JAFNJS010000008.1"/>
</dbReference>
<keyword evidence="1" id="KW-1133">Transmembrane helix</keyword>
<organism evidence="2 3">
    <name type="scientific">Falsiroseomonas tokyonensis</name>
    <dbReference type="NCBI Taxonomy" id="430521"/>
    <lineage>
        <taxon>Bacteria</taxon>
        <taxon>Pseudomonadati</taxon>
        <taxon>Pseudomonadota</taxon>
        <taxon>Alphaproteobacteria</taxon>
        <taxon>Acetobacterales</taxon>
        <taxon>Roseomonadaceae</taxon>
        <taxon>Falsiroseomonas</taxon>
    </lineage>
</organism>
<evidence type="ECO:0000256" key="1">
    <source>
        <dbReference type="SAM" id="Phobius"/>
    </source>
</evidence>
<keyword evidence="3" id="KW-1185">Reference proteome</keyword>
<evidence type="ECO:0000313" key="2">
    <source>
        <dbReference type="EMBL" id="MFC3002934.1"/>
    </source>
</evidence>
<dbReference type="EMBL" id="JBHRSB010000008">
    <property type="protein sequence ID" value="MFC3002934.1"/>
    <property type="molecule type" value="Genomic_DNA"/>
</dbReference>
<feature type="transmembrane region" description="Helical" evidence="1">
    <location>
        <begin position="20"/>
        <end position="37"/>
    </location>
</feature>
<proteinExistence type="predicted"/>
<reference evidence="3" key="1">
    <citation type="journal article" date="2019" name="Int. J. Syst. Evol. Microbiol.">
        <title>The Global Catalogue of Microorganisms (GCM) 10K type strain sequencing project: providing services to taxonomists for standard genome sequencing and annotation.</title>
        <authorList>
            <consortium name="The Broad Institute Genomics Platform"/>
            <consortium name="The Broad Institute Genome Sequencing Center for Infectious Disease"/>
            <person name="Wu L."/>
            <person name="Ma J."/>
        </authorList>
    </citation>
    <scope>NUCLEOTIDE SEQUENCE [LARGE SCALE GENOMIC DNA]</scope>
    <source>
        <strain evidence="3">CGMCC 1.16855</strain>
    </source>
</reference>
<comment type="caution">
    <text evidence="2">The sequence shown here is derived from an EMBL/GenBank/DDBJ whole genome shotgun (WGS) entry which is preliminary data.</text>
</comment>
<name>A0ABV7C1L6_9PROT</name>
<gene>
    <name evidence="2" type="ORF">ACFOD3_23750</name>
</gene>
<evidence type="ECO:0000313" key="3">
    <source>
        <dbReference type="Proteomes" id="UP001595420"/>
    </source>
</evidence>
<keyword evidence="1" id="KW-0472">Membrane</keyword>
<protein>
    <submittedName>
        <fullName evidence="2">Uncharacterized protein</fullName>
    </submittedName>
</protein>
<dbReference type="Proteomes" id="UP001595420">
    <property type="component" value="Unassembled WGS sequence"/>
</dbReference>